<evidence type="ECO:0000256" key="8">
    <source>
        <dbReference type="SAM" id="MobiDB-lite"/>
    </source>
</evidence>
<evidence type="ECO:0000256" key="7">
    <source>
        <dbReference type="RuleBase" id="RU365072"/>
    </source>
</evidence>
<comment type="function">
    <text evidence="7">Functions as a component of the nuclear pore complex (NPC).</text>
</comment>
<evidence type="ECO:0000256" key="1">
    <source>
        <dbReference type="ARBA" id="ARBA00022448"/>
    </source>
</evidence>
<proteinExistence type="inferred from homology"/>
<keyword evidence="6 7" id="KW-0539">Nucleus</keyword>
<dbReference type="PANTHER" id="PTHR13003">
    <property type="entry name" value="NUP107-RELATED"/>
    <property type="match status" value="1"/>
</dbReference>
<keyword evidence="2" id="KW-0509">mRNA transport</keyword>
<dbReference type="GO" id="GO:0031080">
    <property type="term" value="C:nuclear pore outer ring"/>
    <property type="evidence" value="ECO:0000318"/>
    <property type="project" value="GO_Central"/>
</dbReference>
<evidence type="ECO:0000256" key="5">
    <source>
        <dbReference type="ARBA" id="ARBA00023132"/>
    </source>
</evidence>
<keyword evidence="1 7" id="KW-0813">Transport</keyword>
<dbReference type="GO" id="GO:0006606">
    <property type="term" value="P:protein import into nucleus"/>
    <property type="evidence" value="ECO:0000318"/>
    <property type="project" value="GO_Central"/>
</dbReference>
<keyword evidence="4 7" id="KW-0811">Translocation</keyword>
<evidence type="ECO:0000256" key="2">
    <source>
        <dbReference type="ARBA" id="ARBA00022816"/>
    </source>
</evidence>
<evidence type="ECO:0000256" key="6">
    <source>
        <dbReference type="ARBA" id="ARBA00023242"/>
    </source>
</evidence>
<dbReference type="PaxDb" id="4097-A0A1S4AYN2"/>
<evidence type="ECO:0000256" key="4">
    <source>
        <dbReference type="ARBA" id="ARBA00023010"/>
    </source>
</evidence>
<dbReference type="GO" id="GO:0017056">
    <property type="term" value="F:structural constituent of nuclear pore"/>
    <property type="evidence" value="ECO:0000318"/>
    <property type="project" value="GO_Central"/>
</dbReference>
<dbReference type="Pfam" id="PF04121">
    <property type="entry name" value="Nup84_Nup100"/>
    <property type="match status" value="1"/>
</dbReference>
<dbReference type="PANTHER" id="PTHR13003:SF2">
    <property type="entry name" value="NUCLEAR PORE COMPLEX PROTEIN NUP107"/>
    <property type="match status" value="1"/>
</dbReference>
<dbReference type="GO" id="GO:0006406">
    <property type="term" value="P:mRNA export from nucleus"/>
    <property type="evidence" value="ECO:0000318"/>
    <property type="project" value="GO_Central"/>
</dbReference>
<protein>
    <recommendedName>
        <fullName evidence="7">Nuclear pore complex protein</fullName>
    </recommendedName>
</protein>
<dbReference type="KEGG" id="nta:107802734"/>
<gene>
    <name evidence="9" type="primary">LOC107802734</name>
</gene>
<dbReference type="AlphaFoldDB" id="A0A1S4AYN2"/>
<comment type="similarity">
    <text evidence="7">Belongs to the nucleoporin Nup84/Nup107 family.</text>
</comment>
<name>A0A1S4AYN2_TOBAC</name>
<evidence type="ECO:0000256" key="3">
    <source>
        <dbReference type="ARBA" id="ARBA00022927"/>
    </source>
</evidence>
<dbReference type="GO" id="GO:0000973">
    <property type="term" value="P:post-transcriptional tethering of RNA polymerase II gene DNA at nuclear periphery"/>
    <property type="evidence" value="ECO:0000318"/>
    <property type="project" value="GO_Central"/>
</dbReference>
<keyword evidence="7" id="KW-0472">Membrane</keyword>
<dbReference type="OrthoDB" id="3098at2759"/>
<dbReference type="STRING" id="4097.A0A1S4AYN2"/>
<feature type="region of interest" description="Disordered" evidence="8">
    <location>
        <begin position="1"/>
        <end position="47"/>
    </location>
</feature>
<accession>A0A1S4AYN2</accession>
<keyword evidence="3" id="KW-0653">Protein transport</keyword>
<sequence length="427" mass="48200">MEIDEGPSPSYFDPENLSTRERFRRYGKRSSGSSLSPHRERSTARVTEVRSNGALFMENIKQEVESIDADVTPSRIQTAFKSRPSLDSHGILETDTDDLIRQGGSISLRTCKEEHDASPDSGDSTFSLFASLLDSALQGLISIPDLILHFENCCRDVSESIRYGSNEMHRVMEDKLMRQKARILLDEAASWSLLWHLYGKGNEELPEDLILLPTTSHLEACQFVVKNHTAQLCLRIVQWLEGLASKALDLDRKVRGSHVGTYLPSSGIWHHTQRFLKKGVPNQRTINHLDFDAPTREHAQQLPDDKKQDESLLEDVWTLLRAGRLEEACSLCRSAGQSWRAATLSPFGGFDQFPSIEALVRNGKNRTLQAIELESGLGHQWRLWKWACYCASEKIADQGGGKYEAAVYATQCSNLKRILPTCRDWEV</sequence>
<reference evidence="9" key="1">
    <citation type="submission" date="2025-08" db="UniProtKB">
        <authorList>
            <consortium name="RefSeq"/>
        </authorList>
    </citation>
    <scope>IDENTIFICATION</scope>
</reference>
<dbReference type="Gene3D" id="1.10.3450.20">
    <property type="match status" value="1"/>
</dbReference>
<dbReference type="RefSeq" id="XP_016481776.1">
    <property type="nucleotide sequence ID" value="XM_016626290.1"/>
</dbReference>
<keyword evidence="5 7" id="KW-0906">Nuclear pore complex</keyword>
<comment type="subunit">
    <text evidence="7">Part of the nuclear pore complex (NPC).</text>
</comment>
<organism evidence="9">
    <name type="scientific">Nicotiana tabacum</name>
    <name type="common">Common tobacco</name>
    <dbReference type="NCBI Taxonomy" id="4097"/>
    <lineage>
        <taxon>Eukaryota</taxon>
        <taxon>Viridiplantae</taxon>
        <taxon>Streptophyta</taxon>
        <taxon>Embryophyta</taxon>
        <taxon>Tracheophyta</taxon>
        <taxon>Spermatophyta</taxon>
        <taxon>Magnoliopsida</taxon>
        <taxon>eudicotyledons</taxon>
        <taxon>Gunneridae</taxon>
        <taxon>Pentapetalae</taxon>
        <taxon>asterids</taxon>
        <taxon>lamiids</taxon>
        <taxon>Solanales</taxon>
        <taxon>Solanaceae</taxon>
        <taxon>Nicotianoideae</taxon>
        <taxon>Nicotianeae</taxon>
        <taxon>Nicotiana</taxon>
    </lineage>
</organism>
<evidence type="ECO:0000313" key="9">
    <source>
        <dbReference type="RefSeq" id="XP_016481776.1"/>
    </source>
</evidence>
<dbReference type="InterPro" id="IPR007252">
    <property type="entry name" value="Nup84/Nup107"/>
</dbReference>
<dbReference type="GO" id="GO:0031965">
    <property type="term" value="C:nuclear membrane"/>
    <property type="evidence" value="ECO:0007669"/>
    <property type="project" value="UniProtKB-SubCell"/>
</dbReference>
<comment type="subcellular location">
    <subcellularLocation>
        <location evidence="7">Nucleus</location>
        <location evidence="7">Nuclear pore complex</location>
    </subcellularLocation>
    <subcellularLocation>
        <location evidence="7">Nucleus membrane</location>
    </subcellularLocation>
</comment>